<feature type="region of interest" description="Disordered" evidence="1">
    <location>
        <begin position="1"/>
        <end position="21"/>
    </location>
</feature>
<keyword evidence="2" id="KW-1133">Transmembrane helix</keyword>
<evidence type="ECO:0000256" key="1">
    <source>
        <dbReference type="SAM" id="MobiDB-lite"/>
    </source>
</evidence>
<sequence length="470" mass="52856">MQSQTAVRPQEAGHASSSPGSRRWGRWLIALVFMGGTCVLFWLMANSAMRASIITLPHHTEIKILGGFTGTPTTWKEHRPKMTVSYDVTVKDESIEQKCKDLWNSLHARLPSWASSKIKAFPRPKRETYGSMKPQVIALAASQPMDFAEWSITVKDDSGQNVPVFSSTPSSKSPKAPLPVRLLQGEYPSDSKSLTLRFEFRGIKPKGPYGTPISEFTIENPFYRHRSVLSSHASSKGLVGTQRITAEHFRLDAPRTELLQEVTFRLRCDPWHDADDGVQVWNTTICNAAGGWDVMPLVKVKRIPAEQAQEIVCRTAGWPSRYPLRVRFWLSPRFSHSRPPRTSFEFKQVVVPKPGLGQAQNMTARSGNAEATLFSVQNRSEGVVSFRLADLRITPRHECTSWHLRDSQGNTTHPGTGAEYRAWEVDDEGLTSNRVTFDTNLPTNTEWFEIGLTEVVPEMVELEFPPQTKP</sequence>
<evidence type="ECO:0000313" key="4">
    <source>
        <dbReference type="Proteomes" id="UP000253426"/>
    </source>
</evidence>
<name>A0A366HA29_9BACT</name>
<proteinExistence type="predicted"/>
<dbReference type="EMBL" id="QNRR01000010">
    <property type="protein sequence ID" value="RBP39151.1"/>
    <property type="molecule type" value="Genomic_DNA"/>
</dbReference>
<keyword evidence="2" id="KW-0472">Membrane</keyword>
<comment type="caution">
    <text evidence="3">The sequence shown here is derived from an EMBL/GenBank/DDBJ whole genome shotgun (WGS) entry which is preliminary data.</text>
</comment>
<reference evidence="3 4" key="1">
    <citation type="submission" date="2018-06" db="EMBL/GenBank/DDBJ databases">
        <title>Genomic Encyclopedia of Type Strains, Phase IV (KMG-IV): sequencing the most valuable type-strain genomes for metagenomic binning, comparative biology and taxonomic classification.</title>
        <authorList>
            <person name="Goeker M."/>
        </authorList>
    </citation>
    <scope>NUCLEOTIDE SEQUENCE [LARGE SCALE GENOMIC DNA]</scope>
    <source>
        <strain evidence="3 4">DSM 25532</strain>
    </source>
</reference>
<keyword evidence="4" id="KW-1185">Reference proteome</keyword>
<accession>A0A366HA29</accession>
<evidence type="ECO:0000256" key="2">
    <source>
        <dbReference type="SAM" id="Phobius"/>
    </source>
</evidence>
<protein>
    <submittedName>
        <fullName evidence="3">Uncharacterized protein</fullName>
    </submittedName>
</protein>
<evidence type="ECO:0000313" key="3">
    <source>
        <dbReference type="EMBL" id="RBP39151.1"/>
    </source>
</evidence>
<dbReference type="AlphaFoldDB" id="A0A366HA29"/>
<organism evidence="3 4">
    <name type="scientific">Roseimicrobium gellanilyticum</name>
    <dbReference type="NCBI Taxonomy" id="748857"/>
    <lineage>
        <taxon>Bacteria</taxon>
        <taxon>Pseudomonadati</taxon>
        <taxon>Verrucomicrobiota</taxon>
        <taxon>Verrucomicrobiia</taxon>
        <taxon>Verrucomicrobiales</taxon>
        <taxon>Verrucomicrobiaceae</taxon>
        <taxon>Roseimicrobium</taxon>
    </lineage>
</organism>
<keyword evidence="2" id="KW-0812">Transmembrane</keyword>
<gene>
    <name evidence="3" type="ORF">DES53_110175</name>
</gene>
<feature type="transmembrane region" description="Helical" evidence="2">
    <location>
        <begin position="27"/>
        <end position="45"/>
    </location>
</feature>
<dbReference type="Proteomes" id="UP000253426">
    <property type="component" value="Unassembled WGS sequence"/>
</dbReference>